<dbReference type="Proteomes" id="UP000237105">
    <property type="component" value="Unassembled WGS sequence"/>
</dbReference>
<dbReference type="STRING" id="3476.A0A2P5A6E4"/>
<comment type="caution">
    <text evidence="4">The sequence shown here is derived from an EMBL/GenBank/DDBJ whole genome shotgun (WGS) entry which is preliminary data.</text>
</comment>
<keyword evidence="5" id="KW-1185">Reference proteome</keyword>
<dbReference type="InterPro" id="IPR002902">
    <property type="entry name" value="GNK2"/>
</dbReference>
<dbReference type="AlphaFoldDB" id="A0A2P5A6E4"/>
<accession>A0A2P5A6E4</accession>
<dbReference type="CDD" id="cd23509">
    <property type="entry name" value="Gnk2-like"/>
    <property type="match status" value="1"/>
</dbReference>
<dbReference type="PANTHER" id="PTHR32099">
    <property type="entry name" value="CYSTEINE-RICH REPEAT SECRETORY PROTEIN"/>
    <property type="match status" value="1"/>
</dbReference>
<dbReference type="PROSITE" id="PS51473">
    <property type="entry name" value="GNK2"/>
    <property type="match status" value="1"/>
</dbReference>
<organism evidence="4 5">
    <name type="scientific">Parasponia andersonii</name>
    <name type="common">Sponia andersonii</name>
    <dbReference type="NCBI Taxonomy" id="3476"/>
    <lineage>
        <taxon>Eukaryota</taxon>
        <taxon>Viridiplantae</taxon>
        <taxon>Streptophyta</taxon>
        <taxon>Embryophyta</taxon>
        <taxon>Tracheophyta</taxon>
        <taxon>Spermatophyta</taxon>
        <taxon>Magnoliopsida</taxon>
        <taxon>eudicotyledons</taxon>
        <taxon>Gunneridae</taxon>
        <taxon>Pentapetalae</taxon>
        <taxon>rosids</taxon>
        <taxon>fabids</taxon>
        <taxon>Rosales</taxon>
        <taxon>Cannabaceae</taxon>
        <taxon>Parasponia</taxon>
    </lineage>
</organism>
<protein>
    <submittedName>
        <fullName evidence="4">Gnk2-like domain containing protein</fullName>
    </submittedName>
</protein>
<proteinExistence type="predicted"/>
<keyword evidence="2" id="KW-0677">Repeat</keyword>
<dbReference type="Gene3D" id="3.30.430.20">
    <property type="entry name" value="Gnk2 domain, C-X8-C-X2-C motif"/>
    <property type="match status" value="1"/>
</dbReference>
<dbReference type="EMBL" id="JXTB01000870">
    <property type="protein sequence ID" value="PON32090.1"/>
    <property type="molecule type" value="Genomic_DNA"/>
</dbReference>
<reference evidence="5" key="1">
    <citation type="submission" date="2016-06" db="EMBL/GenBank/DDBJ databases">
        <title>Parallel loss of symbiosis genes in relatives of nitrogen-fixing non-legume Parasponia.</title>
        <authorList>
            <person name="Van Velzen R."/>
            <person name="Holmer R."/>
            <person name="Bu F."/>
            <person name="Rutten L."/>
            <person name="Van Zeijl A."/>
            <person name="Liu W."/>
            <person name="Santuari L."/>
            <person name="Cao Q."/>
            <person name="Sharma T."/>
            <person name="Shen D."/>
            <person name="Roswanjaya Y."/>
            <person name="Wardhani T."/>
            <person name="Kalhor M.S."/>
            <person name="Jansen J."/>
            <person name="Van den Hoogen J."/>
            <person name="Gungor B."/>
            <person name="Hartog M."/>
            <person name="Hontelez J."/>
            <person name="Verver J."/>
            <person name="Yang W.-C."/>
            <person name="Schijlen E."/>
            <person name="Repin R."/>
            <person name="Schilthuizen M."/>
            <person name="Schranz E."/>
            <person name="Heidstra R."/>
            <person name="Miyata K."/>
            <person name="Fedorova E."/>
            <person name="Kohlen W."/>
            <person name="Bisseling T."/>
            <person name="Smit S."/>
            <person name="Geurts R."/>
        </authorList>
    </citation>
    <scope>NUCLEOTIDE SEQUENCE [LARGE SCALE GENOMIC DNA]</scope>
    <source>
        <strain evidence="5">cv. WU1-14</strain>
    </source>
</reference>
<dbReference type="OrthoDB" id="1909574at2759"/>
<dbReference type="PANTHER" id="PTHR32099:SF42">
    <property type="entry name" value="CYSTEINE-RICH RECEPTOR-LIKE PROTEIN KINASE 9-RELATED"/>
    <property type="match status" value="1"/>
</dbReference>
<evidence type="ECO:0000313" key="4">
    <source>
        <dbReference type="EMBL" id="PON32090.1"/>
    </source>
</evidence>
<gene>
    <name evidence="4" type="ORF">PanWU01x14_364310</name>
</gene>
<sequence>MLLPAIFNAAETSSPPSAENASYEKQAVIWYGVCWIWHQDHPASEWSMGIWPYDWLLHSQNVTETDRFNELLSSEINTVADRAQNSGSGEKFATNEEKLTSALTLYTLAQCTSDISAADCNTCFRTAIAFFPECCVGR</sequence>
<evidence type="ECO:0000313" key="5">
    <source>
        <dbReference type="Proteomes" id="UP000237105"/>
    </source>
</evidence>
<name>A0A2P5A6E4_PARAD</name>
<feature type="domain" description="Gnk2-homologous" evidence="3">
    <location>
        <begin position="50"/>
        <end position="138"/>
    </location>
</feature>
<evidence type="ECO:0000256" key="1">
    <source>
        <dbReference type="ARBA" id="ARBA00022729"/>
    </source>
</evidence>
<evidence type="ECO:0000259" key="3">
    <source>
        <dbReference type="PROSITE" id="PS51473"/>
    </source>
</evidence>
<evidence type="ECO:0000256" key="2">
    <source>
        <dbReference type="ARBA" id="ARBA00022737"/>
    </source>
</evidence>
<dbReference type="InterPro" id="IPR038408">
    <property type="entry name" value="GNK2_sf"/>
</dbReference>
<keyword evidence="1" id="KW-0732">Signal</keyword>
<dbReference type="Pfam" id="PF01657">
    <property type="entry name" value="Stress-antifung"/>
    <property type="match status" value="1"/>
</dbReference>